<dbReference type="PANTHER" id="PTHR43157">
    <property type="entry name" value="PHOSPHATIDYLINOSITOL-GLYCAN BIOSYNTHESIS CLASS F PROTEIN-RELATED"/>
    <property type="match status" value="1"/>
</dbReference>
<proteinExistence type="predicted"/>
<dbReference type="Proteomes" id="UP000502706">
    <property type="component" value="Chromosome"/>
</dbReference>
<dbReference type="GO" id="GO:0016491">
    <property type="term" value="F:oxidoreductase activity"/>
    <property type="evidence" value="ECO:0007669"/>
    <property type="project" value="UniProtKB-KW"/>
</dbReference>
<dbReference type="KEGG" id="rmar:GBA65_15530"/>
<evidence type="ECO:0000256" key="1">
    <source>
        <dbReference type="ARBA" id="ARBA00023002"/>
    </source>
</evidence>
<organism evidence="2 3">
    <name type="scientific">Rubrobacter marinus</name>
    <dbReference type="NCBI Taxonomy" id="2653852"/>
    <lineage>
        <taxon>Bacteria</taxon>
        <taxon>Bacillati</taxon>
        <taxon>Actinomycetota</taxon>
        <taxon>Rubrobacteria</taxon>
        <taxon>Rubrobacterales</taxon>
        <taxon>Rubrobacteraceae</taxon>
        <taxon>Rubrobacter</taxon>
    </lineage>
</organism>
<gene>
    <name evidence="2" type="ORF">GBA65_15530</name>
</gene>
<dbReference type="RefSeq" id="WP_207955819.1">
    <property type="nucleotide sequence ID" value="NZ_CP045121.1"/>
</dbReference>
<keyword evidence="1" id="KW-0560">Oxidoreductase</keyword>
<accession>A0A6G8PZW2</accession>
<dbReference type="EMBL" id="CP045121">
    <property type="protein sequence ID" value="QIN79708.1"/>
    <property type="molecule type" value="Genomic_DNA"/>
</dbReference>
<dbReference type="PANTHER" id="PTHR43157:SF31">
    <property type="entry name" value="PHOSPHATIDYLINOSITOL-GLYCAN BIOSYNTHESIS CLASS F PROTEIN"/>
    <property type="match status" value="1"/>
</dbReference>
<keyword evidence="3" id="KW-1185">Reference proteome</keyword>
<evidence type="ECO:0000313" key="2">
    <source>
        <dbReference type="EMBL" id="QIN79708.1"/>
    </source>
</evidence>
<dbReference type="AlphaFoldDB" id="A0A6G8PZW2"/>
<sequence>MRSPEKGAETLVYLASSPDVEGMTGKYLSDGKLITAKSVAYDPEARRKLWEASENLTGLKVSA</sequence>
<reference evidence="2 3" key="1">
    <citation type="submission" date="2019-10" db="EMBL/GenBank/DDBJ databases">
        <title>Rubrobacter sp nov SCSIO 52915 isolated from a deep-sea sediment in the South China Sea.</title>
        <authorList>
            <person name="Chen R.W."/>
        </authorList>
    </citation>
    <scope>NUCLEOTIDE SEQUENCE [LARGE SCALE GENOMIC DNA]</scope>
    <source>
        <strain evidence="2 3">SCSIO 52915</strain>
    </source>
</reference>
<evidence type="ECO:0000313" key="3">
    <source>
        <dbReference type="Proteomes" id="UP000502706"/>
    </source>
</evidence>
<dbReference type="Gene3D" id="3.40.50.720">
    <property type="entry name" value="NAD(P)-binding Rossmann-like Domain"/>
    <property type="match status" value="1"/>
</dbReference>
<protein>
    <submittedName>
        <fullName evidence="2">Uncharacterized protein</fullName>
    </submittedName>
</protein>
<name>A0A6G8PZW2_9ACTN</name>